<dbReference type="OrthoDB" id="2564568at2759"/>
<evidence type="ECO:0000256" key="2">
    <source>
        <dbReference type="SAM" id="SignalP"/>
    </source>
</evidence>
<keyword evidence="2" id="KW-0732">Signal</keyword>
<evidence type="ECO:0008006" key="5">
    <source>
        <dbReference type="Google" id="ProtNLM"/>
    </source>
</evidence>
<dbReference type="AlphaFoldDB" id="A0A5C3N2W4"/>
<feature type="chain" id="PRO_5023068988" description="Extracellular membrane protein CFEM domain-containing protein" evidence="2">
    <location>
        <begin position="20"/>
        <end position="220"/>
    </location>
</feature>
<proteinExistence type="predicted"/>
<sequence length="220" mass="21420">MYAVAVAFVTLAAASSSAATSISARTPGLFLRQLDPSSYPAQCQPTCSSSLGTIQSCTDVACMCTDSINQDLAACVDCILGSDGTTPSASLISQAQQVLDQYEESCAEGGAPVATLTATPSYLSGSASTVNAPSVTRSGSSVTSASSPQVTFVGTSTPSSGASTGTLTSPAAGTNAGTVLGSQTTSSEVNPFAQSGSGKIGVPAIPAFAGAVLGGLAVLL</sequence>
<feature type="signal peptide" evidence="2">
    <location>
        <begin position="1"/>
        <end position="19"/>
    </location>
</feature>
<evidence type="ECO:0000256" key="1">
    <source>
        <dbReference type="SAM" id="MobiDB-lite"/>
    </source>
</evidence>
<dbReference type="EMBL" id="ML213511">
    <property type="protein sequence ID" value="TFK51365.1"/>
    <property type="molecule type" value="Genomic_DNA"/>
</dbReference>
<dbReference type="Proteomes" id="UP000305948">
    <property type="component" value="Unassembled WGS sequence"/>
</dbReference>
<protein>
    <recommendedName>
        <fullName evidence="5">Extracellular membrane protein CFEM domain-containing protein</fullName>
    </recommendedName>
</protein>
<feature type="compositionally biased region" description="Low complexity" evidence="1">
    <location>
        <begin position="134"/>
        <end position="174"/>
    </location>
</feature>
<keyword evidence="4" id="KW-1185">Reference proteome</keyword>
<accession>A0A5C3N2W4</accession>
<evidence type="ECO:0000313" key="4">
    <source>
        <dbReference type="Proteomes" id="UP000305948"/>
    </source>
</evidence>
<name>A0A5C3N2W4_9AGAM</name>
<organism evidence="3 4">
    <name type="scientific">Heliocybe sulcata</name>
    <dbReference type="NCBI Taxonomy" id="5364"/>
    <lineage>
        <taxon>Eukaryota</taxon>
        <taxon>Fungi</taxon>
        <taxon>Dikarya</taxon>
        <taxon>Basidiomycota</taxon>
        <taxon>Agaricomycotina</taxon>
        <taxon>Agaricomycetes</taxon>
        <taxon>Gloeophyllales</taxon>
        <taxon>Gloeophyllaceae</taxon>
        <taxon>Heliocybe</taxon>
    </lineage>
</organism>
<evidence type="ECO:0000313" key="3">
    <source>
        <dbReference type="EMBL" id="TFK51365.1"/>
    </source>
</evidence>
<reference evidence="3 4" key="1">
    <citation type="journal article" date="2019" name="Nat. Ecol. Evol.">
        <title>Megaphylogeny resolves global patterns of mushroom evolution.</title>
        <authorList>
            <person name="Varga T."/>
            <person name="Krizsan K."/>
            <person name="Foldi C."/>
            <person name="Dima B."/>
            <person name="Sanchez-Garcia M."/>
            <person name="Sanchez-Ramirez S."/>
            <person name="Szollosi G.J."/>
            <person name="Szarkandi J.G."/>
            <person name="Papp V."/>
            <person name="Albert L."/>
            <person name="Andreopoulos W."/>
            <person name="Angelini C."/>
            <person name="Antonin V."/>
            <person name="Barry K.W."/>
            <person name="Bougher N.L."/>
            <person name="Buchanan P."/>
            <person name="Buyck B."/>
            <person name="Bense V."/>
            <person name="Catcheside P."/>
            <person name="Chovatia M."/>
            <person name="Cooper J."/>
            <person name="Damon W."/>
            <person name="Desjardin D."/>
            <person name="Finy P."/>
            <person name="Geml J."/>
            <person name="Haridas S."/>
            <person name="Hughes K."/>
            <person name="Justo A."/>
            <person name="Karasinski D."/>
            <person name="Kautmanova I."/>
            <person name="Kiss B."/>
            <person name="Kocsube S."/>
            <person name="Kotiranta H."/>
            <person name="LaButti K.M."/>
            <person name="Lechner B.E."/>
            <person name="Liimatainen K."/>
            <person name="Lipzen A."/>
            <person name="Lukacs Z."/>
            <person name="Mihaltcheva S."/>
            <person name="Morgado L.N."/>
            <person name="Niskanen T."/>
            <person name="Noordeloos M.E."/>
            <person name="Ohm R.A."/>
            <person name="Ortiz-Santana B."/>
            <person name="Ovrebo C."/>
            <person name="Racz N."/>
            <person name="Riley R."/>
            <person name="Savchenko A."/>
            <person name="Shiryaev A."/>
            <person name="Soop K."/>
            <person name="Spirin V."/>
            <person name="Szebenyi C."/>
            <person name="Tomsovsky M."/>
            <person name="Tulloss R.E."/>
            <person name="Uehling J."/>
            <person name="Grigoriev I.V."/>
            <person name="Vagvolgyi C."/>
            <person name="Papp T."/>
            <person name="Martin F.M."/>
            <person name="Miettinen O."/>
            <person name="Hibbett D.S."/>
            <person name="Nagy L.G."/>
        </authorList>
    </citation>
    <scope>NUCLEOTIDE SEQUENCE [LARGE SCALE GENOMIC DNA]</scope>
    <source>
        <strain evidence="3 4">OMC1185</strain>
    </source>
</reference>
<gene>
    <name evidence="3" type="ORF">OE88DRAFT_1659330</name>
</gene>
<feature type="compositionally biased region" description="Polar residues" evidence="1">
    <location>
        <begin position="175"/>
        <end position="193"/>
    </location>
</feature>
<feature type="region of interest" description="Disordered" evidence="1">
    <location>
        <begin position="129"/>
        <end position="193"/>
    </location>
</feature>